<dbReference type="EC" id="4.1.1.49" evidence="3 10"/>
<feature type="binding site" evidence="10">
    <location>
        <position position="325"/>
    </location>
    <ligand>
        <name>substrate</name>
    </ligand>
</feature>
<dbReference type="GO" id="GO:0046872">
    <property type="term" value="F:metal ion binding"/>
    <property type="evidence" value="ECO:0007669"/>
    <property type="project" value="UniProtKB-KW"/>
</dbReference>
<keyword evidence="10" id="KW-0963">Cytoplasm</keyword>
<keyword evidence="8 10" id="KW-0456">Lyase</keyword>
<dbReference type="NCBIfam" id="NF006820">
    <property type="entry name" value="PRK09344.1-2"/>
    <property type="match status" value="1"/>
</dbReference>
<feature type="binding site" evidence="10">
    <location>
        <position position="62"/>
    </location>
    <ligand>
        <name>substrate</name>
    </ligand>
</feature>
<dbReference type="GO" id="GO:0006094">
    <property type="term" value="P:gluconeogenesis"/>
    <property type="evidence" value="ECO:0007669"/>
    <property type="project" value="UniProtKB-UniRule"/>
</dbReference>
<dbReference type="Pfam" id="PF01293">
    <property type="entry name" value="PEPCK_ATP"/>
    <property type="match status" value="1"/>
</dbReference>
<feature type="binding site" evidence="10">
    <location>
        <position position="203"/>
    </location>
    <ligand>
        <name>Mn(2+)</name>
        <dbReference type="ChEBI" id="CHEBI:29035"/>
    </ligand>
</feature>
<keyword evidence="5 10" id="KW-0547">Nucleotide-binding</keyword>
<dbReference type="Gene3D" id="2.170.8.10">
    <property type="entry name" value="Phosphoenolpyruvate Carboxykinase, domain 2"/>
    <property type="match status" value="1"/>
</dbReference>
<evidence type="ECO:0000256" key="2">
    <source>
        <dbReference type="ARBA" id="ARBA00006052"/>
    </source>
</evidence>
<evidence type="ECO:0000256" key="7">
    <source>
        <dbReference type="ARBA" id="ARBA00022840"/>
    </source>
</evidence>
<feature type="binding site" evidence="10">
    <location>
        <position position="203"/>
    </location>
    <ligand>
        <name>ATP</name>
        <dbReference type="ChEBI" id="CHEBI:30616"/>
    </ligand>
</feature>
<dbReference type="HAMAP" id="MF_00453">
    <property type="entry name" value="PEPCK_ATP"/>
    <property type="match status" value="1"/>
</dbReference>
<dbReference type="UniPathway" id="UPA00138"/>
<evidence type="ECO:0000256" key="3">
    <source>
        <dbReference type="ARBA" id="ARBA00012363"/>
    </source>
</evidence>
<dbReference type="InterPro" id="IPR015994">
    <property type="entry name" value="PEPCK_ATP_CS"/>
</dbReference>
<evidence type="ECO:0000256" key="6">
    <source>
        <dbReference type="ARBA" id="ARBA00022793"/>
    </source>
</evidence>
<dbReference type="GO" id="GO:0005829">
    <property type="term" value="C:cytosol"/>
    <property type="evidence" value="ECO:0007669"/>
    <property type="project" value="TreeGrafter"/>
</dbReference>
<evidence type="ECO:0000256" key="1">
    <source>
        <dbReference type="ARBA" id="ARBA00004742"/>
    </source>
</evidence>
<dbReference type="CDD" id="cd00484">
    <property type="entry name" value="PEPCK_ATP"/>
    <property type="match status" value="1"/>
</dbReference>
<proteinExistence type="inferred from homology"/>
<organism evidence="11 12">
    <name type="scientific">Entotheonella factor</name>
    <dbReference type="NCBI Taxonomy" id="1429438"/>
    <lineage>
        <taxon>Bacteria</taxon>
        <taxon>Pseudomonadati</taxon>
        <taxon>Nitrospinota/Tectimicrobiota group</taxon>
        <taxon>Candidatus Tectimicrobiota</taxon>
        <taxon>Candidatus Entotheonellia</taxon>
        <taxon>Candidatus Entotheonellales</taxon>
        <taxon>Candidatus Entotheonellaceae</taxon>
        <taxon>Candidatus Entotheonella</taxon>
    </lineage>
</organism>
<dbReference type="InterPro" id="IPR013035">
    <property type="entry name" value="PEP_carboxykinase_C"/>
</dbReference>
<feature type="binding site" evidence="10">
    <location>
        <position position="259"/>
    </location>
    <ligand>
        <name>Mn(2+)</name>
        <dbReference type="ChEBI" id="CHEBI:29035"/>
    </ligand>
</feature>
<keyword evidence="7 10" id="KW-0067">ATP-binding</keyword>
<evidence type="ECO:0000313" key="12">
    <source>
        <dbReference type="Proteomes" id="UP000019141"/>
    </source>
</evidence>
<dbReference type="GO" id="GO:0005524">
    <property type="term" value="F:ATP binding"/>
    <property type="evidence" value="ECO:0007669"/>
    <property type="project" value="UniProtKB-UniRule"/>
</dbReference>
<evidence type="ECO:0000256" key="8">
    <source>
        <dbReference type="ARBA" id="ARBA00023239"/>
    </source>
</evidence>
<comment type="function">
    <text evidence="10">Involved in the gluconeogenesis. Catalyzes the conversion of oxaloacetate (OAA) to phosphoenolpyruvate (PEP) through direct phosphoryl transfer between the nucleoside triphosphate and OAA.</text>
</comment>
<dbReference type="SUPFAM" id="SSF68923">
    <property type="entry name" value="PEP carboxykinase N-terminal domain"/>
    <property type="match status" value="1"/>
</dbReference>
<comment type="caution">
    <text evidence="11">The sequence shown here is derived from an EMBL/GenBank/DDBJ whole genome shotgun (WGS) entry which is preliminary data.</text>
</comment>
<comment type="similarity">
    <text evidence="2 10">Belongs to the phosphoenolpyruvate carboxykinase (ATP) family.</text>
</comment>
<dbReference type="InterPro" id="IPR008210">
    <property type="entry name" value="PEP_carboxykinase_N"/>
</dbReference>
<evidence type="ECO:0000256" key="5">
    <source>
        <dbReference type="ARBA" id="ARBA00022741"/>
    </source>
</evidence>
<evidence type="ECO:0000313" key="11">
    <source>
        <dbReference type="EMBL" id="ETX01988.1"/>
    </source>
</evidence>
<evidence type="ECO:0000256" key="9">
    <source>
        <dbReference type="ARBA" id="ARBA00047371"/>
    </source>
</evidence>
<dbReference type="GO" id="GO:0004612">
    <property type="term" value="F:phosphoenolpyruvate carboxykinase (ATP) activity"/>
    <property type="evidence" value="ECO:0007669"/>
    <property type="project" value="UniProtKB-UniRule"/>
</dbReference>
<keyword evidence="6 10" id="KW-0210">Decarboxylase</keyword>
<keyword evidence="4 10" id="KW-0312">Gluconeogenesis</keyword>
<comment type="catalytic activity">
    <reaction evidence="9 10">
        <text>oxaloacetate + ATP = phosphoenolpyruvate + ADP + CO2</text>
        <dbReference type="Rhea" id="RHEA:18617"/>
        <dbReference type="ChEBI" id="CHEBI:16452"/>
        <dbReference type="ChEBI" id="CHEBI:16526"/>
        <dbReference type="ChEBI" id="CHEBI:30616"/>
        <dbReference type="ChEBI" id="CHEBI:58702"/>
        <dbReference type="ChEBI" id="CHEBI:456216"/>
        <dbReference type="EC" id="4.1.1.49"/>
    </reaction>
</comment>
<keyword evidence="12" id="KW-1185">Reference proteome</keyword>
<protein>
    <recommendedName>
        <fullName evidence="3 10">Phosphoenolpyruvate carboxykinase (ATP)</fullName>
        <shortName evidence="10">PCK</shortName>
        <shortName evidence="10">PEP carboxykinase</shortName>
        <shortName evidence="10">PEPCK</shortName>
        <ecNumber evidence="3 10">4.1.1.49</ecNumber>
    </recommendedName>
</protein>
<dbReference type="PIRSF" id="PIRSF006294">
    <property type="entry name" value="PEP_crbxkin"/>
    <property type="match status" value="1"/>
</dbReference>
<name>W4LVR2_ENTF1</name>
<dbReference type="Gene3D" id="3.40.449.10">
    <property type="entry name" value="Phosphoenolpyruvate Carboxykinase, domain 1"/>
    <property type="match status" value="1"/>
</dbReference>
<dbReference type="PANTHER" id="PTHR30031:SF0">
    <property type="entry name" value="PHOSPHOENOLPYRUVATE CARBOXYKINASE (ATP)"/>
    <property type="match status" value="1"/>
</dbReference>
<dbReference type="EMBL" id="AZHW01000184">
    <property type="protein sequence ID" value="ETX01988.1"/>
    <property type="molecule type" value="Genomic_DNA"/>
</dbReference>
<feature type="binding site" evidence="10">
    <location>
        <position position="203"/>
    </location>
    <ligand>
        <name>substrate</name>
    </ligand>
</feature>
<evidence type="ECO:0000256" key="10">
    <source>
        <dbReference type="HAMAP-Rule" id="MF_00453"/>
    </source>
</evidence>
<comment type="subcellular location">
    <subcellularLocation>
        <location evidence="10">Cytoplasm</location>
    </subcellularLocation>
</comment>
<keyword evidence="10" id="KW-0464">Manganese</keyword>
<feature type="binding site" evidence="10">
    <location>
        <position position="222"/>
    </location>
    <ligand>
        <name>ATP</name>
        <dbReference type="ChEBI" id="CHEBI:30616"/>
    </ligand>
</feature>
<dbReference type="AlphaFoldDB" id="W4LVR2"/>
<feature type="binding site" evidence="10">
    <location>
        <position position="287"/>
    </location>
    <ligand>
        <name>ATP</name>
        <dbReference type="ChEBI" id="CHEBI:30616"/>
    </ligand>
</feature>
<keyword evidence="10" id="KW-0479">Metal-binding</keyword>
<comment type="cofactor">
    <cofactor evidence="10">
        <name>Mn(2+)</name>
        <dbReference type="ChEBI" id="CHEBI:29035"/>
    </cofactor>
    <text evidence="10">Binds 1 Mn(2+) ion per subunit.</text>
</comment>
<dbReference type="PATRIC" id="fig|1429438.4.peg.1191"/>
<feature type="binding site" evidence="10">
    <location>
        <position position="197"/>
    </location>
    <ligand>
        <name>substrate</name>
    </ligand>
</feature>
<dbReference type="SUPFAM" id="SSF53795">
    <property type="entry name" value="PEP carboxykinase-like"/>
    <property type="match status" value="1"/>
</dbReference>
<feature type="binding site" evidence="10">
    <location>
        <position position="451"/>
    </location>
    <ligand>
        <name>ATP</name>
        <dbReference type="ChEBI" id="CHEBI:30616"/>
    </ligand>
</feature>
<comment type="caution">
    <text evidence="10">Lacks conserved residue(s) required for the propagation of feature annotation.</text>
</comment>
<gene>
    <name evidence="10" type="primary">pckA</name>
    <name evidence="11" type="ORF">ETSY1_05255</name>
</gene>
<dbReference type="GO" id="GO:0016301">
    <property type="term" value="F:kinase activity"/>
    <property type="evidence" value="ECO:0007669"/>
    <property type="project" value="UniProtKB-KW"/>
</dbReference>
<feature type="binding site" evidence="10">
    <location>
        <position position="325"/>
    </location>
    <ligand>
        <name>ATP</name>
        <dbReference type="ChEBI" id="CHEBI:30616"/>
    </ligand>
</feature>
<comment type="pathway">
    <text evidence="1 10">Carbohydrate biosynthesis; gluconeogenesis.</text>
</comment>
<dbReference type="HOGENOM" id="CLU_018247_0_1_7"/>
<feature type="binding site" evidence="10">
    <location>
        <begin position="238"/>
        <end position="246"/>
    </location>
    <ligand>
        <name>ATP</name>
        <dbReference type="ChEBI" id="CHEBI:30616"/>
    </ligand>
</feature>
<sequence length="538" mass="59836">MPREDVPEPKQQQLETLGFSHIDHVYWNLPTAPLYEEITRRNEGHIAADGPAVMLTGDHTGRSPKDKFIVEEPGSKDLVWWEGDSKPFSPERFALMTHRILAYMQNKELFVQDCYAGANPDYRLRIRVITEKAWHNLFARTMFIVPPAEDLAHYVPDYTIIHAPDFHASPNIDGTYSETFILMNFATKLILIGGTGYAGEIKKSVFSLLNFILPQKHVLSMHCSANIGDDGDVALFFGLSGTGKTTLSTDPNRLLIGDDEHGWSDNGIFNFEGGCYAKVIRLSQDSEPDIYSCTRRFGTILENVVMDPDTRQLNLDDDSLTENTRAAYPITHLDSFVPSGQGGHPKHIFMLTCDAFGVLPPIAQLTPEQAMYHFVSGYTAKVAGTERGLGSEPEATFSPCFGAPFMVMHPGVYANLLRERMLANNATCWLVNTGWSGGPYGVGERMSIGHTRALINAALNGSLEKAPMVEDPIFRFQVPTQCPGVPDHVLQPRQTWTDPAAYDVKARQLAQSFHEHFKPLSYGMEEAVQEAGPRVDSI</sequence>
<dbReference type="Gene3D" id="3.90.228.20">
    <property type="match status" value="1"/>
</dbReference>
<dbReference type="PROSITE" id="PS00532">
    <property type="entry name" value="PEPCK_ATP"/>
    <property type="match status" value="1"/>
</dbReference>
<dbReference type="PANTHER" id="PTHR30031">
    <property type="entry name" value="PHOSPHOENOLPYRUVATE CARBOXYKINASE ATP"/>
    <property type="match status" value="1"/>
</dbReference>
<dbReference type="NCBIfam" id="NF006821">
    <property type="entry name" value="PRK09344.1-3"/>
    <property type="match status" value="1"/>
</dbReference>
<dbReference type="Proteomes" id="UP000019141">
    <property type="component" value="Unassembled WGS sequence"/>
</dbReference>
<reference evidence="11 12" key="1">
    <citation type="journal article" date="2014" name="Nature">
        <title>An environmental bacterial taxon with a large and distinct metabolic repertoire.</title>
        <authorList>
            <person name="Wilson M.C."/>
            <person name="Mori T."/>
            <person name="Ruckert C."/>
            <person name="Uria A.R."/>
            <person name="Helf M.J."/>
            <person name="Takada K."/>
            <person name="Gernert C."/>
            <person name="Steffens U.A."/>
            <person name="Heycke N."/>
            <person name="Schmitt S."/>
            <person name="Rinke C."/>
            <person name="Helfrich E.J."/>
            <person name="Brachmann A.O."/>
            <person name="Gurgui C."/>
            <person name="Wakimoto T."/>
            <person name="Kracht M."/>
            <person name="Crusemann M."/>
            <person name="Hentschel U."/>
            <person name="Abe I."/>
            <person name="Matsunaga S."/>
            <person name="Kalinowski J."/>
            <person name="Takeyama H."/>
            <person name="Piel J."/>
        </authorList>
    </citation>
    <scope>NUCLEOTIDE SEQUENCE [LARGE SCALE GENOMIC DNA]</scope>
    <source>
        <strain evidence="12">TSY1</strain>
    </source>
</reference>
<feature type="binding site" evidence="10">
    <location>
        <position position="222"/>
    </location>
    <ligand>
        <name>Mn(2+)</name>
        <dbReference type="ChEBI" id="CHEBI:29035"/>
    </ligand>
</feature>
<evidence type="ECO:0000256" key="4">
    <source>
        <dbReference type="ARBA" id="ARBA00022432"/>
    </source>
</evidence>
<dbReference type="InterPro" id="IPR001272">
    <property type="entry name" value="PEP_carboxykinase_ATP"/>
</dbReference>
<accession>W4LVR2</accession>
<dbReference type="NCBIfam" id="TIGR00224">
    <property type="entry name" value="pckA"/>
    <property type="match status" value="1"/>
</dbReference>